<dbReference type="EMBL" id="VTAW01000007">
    <property type="protein sequence ID" value="TYT62614.1"/>
    <property type="molecule type" value="Genomic_DNA"/>
</dbReference>
<feature type="domain" description="Succinylglutamate desuccinylase/Aspartoacylase catalytic" evidence="5">
    <location>
        <begin position="56"/>
        <end position="246"/>
    </location>
</feature>
<organism evidence="6 7">
    <name type="scientific">Natrialba swarupiae</name>
    <dbReference type="NCBI Taxonomy" id="2448032"/>
    <lineage>
        <taxon>Archaea</taxon>
        <taxon>Methanobacteriati</taxon>
        <taxon>Methanobacteriota</taxon>
        <taxon>Stenosarchaea group</taxon>
        <taxon>Halobacteria</taxon>
        <taxon>Halobacteriales</taxon>
        <taxon>Natrialbaceae</taxon>
        <taxon>Natrialba</taxon>
    </lineage>
</organism>
<keyword evidence="2" id="KW-0479">Metal-binding</keyword>
<keyword evidence="4" id="KW-0862">Zinc</keyword>
<accession>A0A5D5ANF1</accession>
<dbReference type="PANTHER" id="PTHR37326:SF1">
    <property type="entry name" value="BLL3975 PROTEIN"/>
    <property type="match status" value="1"/>
</dbReference>
<evidence type="ECO:0000313" key="7">
    <source>
        <dbReference type="Proteomes" id="UP000324104"/>
    </source>
</evidence>
<reference evidence="6 7" key="1">
    <citation type="submission" date="2019-08" db="EMBL/GenBank/DDBJ databases">
        <title>Archaea genome.</title>
        <authorList>
            <person name="Kajale S."/>
            <person name="Shouche Y."/>
            <person name="Deshpande N."/>
            <person name="Sharma A."/>
        </authorList>
    </citation>
    <scope>NUCLEOTIDE SEQUENCE [LARGE SCALE GENOMIC DNA]</scope>
    <source>
        <strain evidence="6 7">ESP3B_9</strain>
    </source>
</reference>
<dbReference type="InterPro" id="IPR043795">
    <property type="entry name" value="N-alpha-Ac-DABA-like"/>
</dbReference>
<keyword evidence="3" id="KW-0378">Hydrolase</keyword>
<keyword evidence="7" id="KW-1185">Reference proteome</keyword>
<gene>
    <name evidence="6" type="ORF">FYC77_07555</name>
</gene>
<dbReference type="Pfam" id="PF24827">
    <property type="entry name" value="AstE_AspA_cat"/>
    <property type="match status" value="1"/>
</dbReference>
<dbReference type="PANTHER" id="PTHR37326">
    <property type="entry name" value="BLL3975 PROTEIN"/>
    <property type="match status" value="1"/>
</dbReference>
<evidence type="ECO:0000256" key="4">
    <source>
        <dbReference type="ARBA" id="ARBA00022833"/>
    </source>
</evidence>
<dbReference type="InterPro" id="IPR053138">
    <property type="entry name" value="N-alpha-Ac-DABA_deacetylase"/>
</dbReference>
<dbReference type="GO" id="GO:0016788">
    <property type="term" value="F:hydrolase activity, acting on ester bonds"/>
    <property type="evidence" value="ECO:0007669"/>
    <property type="project" value="InterPro"/>
</dbReference>
<proteinExistence type="predicted"/>
<evidence type="ECO:0000256" key="3">
    <source>
        <dbReference type="ARBA" id="ARBA00022801"/>
    </source>
</evidence>
<dbReference type="PIRSF" id="PIRSF039012">
    <property type="entry name" value="ASP"/>
    <property type="match status" value="1"/>
</dbReference>
<name>A0A5D5ANF1_9EURY</name>
<comment type="cofactor">
    <cofactor evidence="1">
        <name>Zn(2+)</name>
        <dbReference type="ChEBI" id="CHEBI:29105"/>
    </cofactor>
</comment>
<protein>
    <recommendedName>
        <fullName evidence="5">Succinylglutamate desuccinylase/Aspartoacylase catalytic domain-containing protein</fullName>
    </recommendedName>
</protein>
<evidence type="ECO:0000259" key="5">
    <source>
        <dbReference type="Pfam" id="PF24827"/>
    </source>
</evidence>
<evidence type="ECO:0000256" key="2">
    <source>
        <dbReference type="ARBA" id="ARBA00022723"/>
    </source>
</evidence>
<dbReference type="AlphaFoldDB" id="A0A5D5ANF1"/>
<dbReference type="GO" id="GO:0046872">
    <property type="term" value="F:metal ion binding"/>
    <property type="evidence" value="ECO:0007669"/>
    <property type="project" value="UniProtKB-KW"/>
</dbReference>
<evidence type="ECO:0000256" key="1">
    <source>
        <dbReference type="ARBA" id="ARBA00001947"/>
    </source>
</evidence>
<dbReference type="Proteomes" id="UP000324104">
    <property type="component" value="Unassembled WGS sequence"/>
</dbReference>
<sequence>MFLTNQRKWISVSTINISQAQIPEGESEWVEIDVGVDSDLSTVTLHLYVINGEREGPTLWLQGGIHGNEQGGSLAVRDLALELDPSEISGAVIALPVSNPSGFANKRRGSQINHVGPRDVNSLFPGDPDGTFPERLADEIFSLIRSHADAVINAHSADGETIMHTEFAYVPMSDTTTDERTSKLGSASGITHLVELDTTEMSGWMTAELVERGIPSIIVESGSGTHVYEWAYETYRRSIQNVARHLDILDGKPEETDSSQTVYSDLVFLNAGEGGFVETFVRGGDEVESGESLAEITDLKGRQRELITSPCDGTVFAIRSFPTARPGDLVIEMAPAPTPTDDAE</sequence>
<dbReference type="GO" id="GO:0016811">
    <property type="term" value="F:hydrolase activity, acting on carbon-nitrogen (but not peptide) bonds, in linear amides"/>
    <property type="evidence" value="ECO:0007669"/>
    <property type="project" value="InterPro"/>
</dbReference>
<dbReference type="Gene3D" id="3.40.630.10">
    <property type="entry name" value="Zn peptidases"/>
    <property type="match status" value="1"/>
</dbReference>
<comment type="caution">
    <text evidence="6">The sequence shown here is derived from an EMBL/GenBank/DDBJ whole genome shotgun (WGS) entry which is preliminary data.</text>
</comment>
<dbReference type="InterPro" id="IPR055438">
    <property type="entry name" value="AstE_AspA_cat"/>
</dbReference>
<dbReference type="SUPFAM" id="SSF53187">
    <property type="entry name" value="Zn-dependent exopeptidases"/>
    <property type="match status" value="1"/>
</dbReference>
<evidence type="ECO:0000313" key="6">
    <source>
        <dbReference type="EMBL" id="TYT62614.1"/>
    </source>
</evidence>